<evidence type="ECO:0000259" key="3">
    <source>
        <dbReference type="Pfam" id="PF04784"/>
    </source>
</evidence>
<feature type="coiled-coil region" evidence="1">
    <location>
        <begin position="96"/>
        <end position="162"/>
    </location>
</feature>
<sequence length="640" mass="71532">MLCIKAETLGNDVLASPGVILPISLGRTIQKYLQKGGREFRRSSQSLSSIDGSVISSGLDVGIYQTVDFCICWMWDVKILDGAGRREKSGKTCLHRALLEKDVQNLQKQLQEEIDLHAALANAVVCTSASLSDSPCKVPDKAQELLNNIAMLEITVLKLEKELVALHFKLSQERNERRLVEYRLRHLLSPSPSPSLSPSPRTYSPTYLRELLHLSADSGQSQSTTISRPSDANSVKESSRLCDGDKQEMRTVVPLQWLESNEDSLKRDFWHHPNKLSEEMVRCMRDIYLHLSDSSNLPSKFCSSECIPSPVSPHGHLSCYSVASYSDSSITSLVRSPTVELQPSCGVLATGNAFDPYKVHGKLNWTDIGRYSLAAEVSWMSVGQKQLEYAAEALRGFRVLVEQLANVNLKRLSCNEKLAFWINLYNALIMHKCLKLSQAYLAYGVPKSEIKLFSLMQKAAYTVGGHSFSAADIEYIILKMKPPVHRPQIALALALHKFKVSEEQRKYSIDSPEPLVAFALSCGMYSSPAVRIFMANNVNEELHDCLKDYIRASVGISEKGKLLVPKLLNSYAKGIVEDSLLADWICRYLSPEQVAMVQDCNSQRRQRLLGARSFAVIPFDSRFRYLFLPDHGSAVSSTYV</sequence>
<feature type="domain" description="DUF547" evidence="3">
    <location>
        <begin position="410"/>
        <end position="550"/>
    </location>
</feature>
<organism evidence="5 6">
    <name type="scientific">Cinnamomum micranthum f. kanehirae</name>
    <dbReference type="NCBI Taxonomy" id="337451"/>
    <lineage>
        <taxon>Eukaryota</taxon>
        <taxon>Viridiplantae</taxon>
        <taxon>Streptophyta</taxon>
        <taxon>Embryophyta</taxon>
        <taxon>Tracheophyta</taxon>
        <taxon>Spermatophyta</taxon>
        <taxon>Magnoliopsida</taxon>
        <taxon>Magnoliidae</taxon>
        <taxon>Laurales</taxon>
        <taxon>Lauraceae</taxon>
        <taxon>Cinnamomum</taxon>
    </lineage>
</organism>
<feature type="compositionally biased region" description="Polar residues" evidence="2">
    <location>
        <begin position="217"/>
        <end position="236"/>
    </location>
</feature>
<dbReference type="PANTHER" id="PTHR23054:SF61">
    <property type="entry name" value="OS02G0153000 PROTEIN"/>
    <property type="match status" value="1"/>
</dbReference>
<feature type="domain" description="Ternary complex factor MIP1 leucine-zipper" evidence="4">
    <location>
        <begin position="95"/>
        <end position="173"/>
    </location>
</feature>
<evidence type="ECO:0000256" key="1">
    <source>
        <dbReference type="SAM" id="Coils"/>
    </source>
</evidence>
<keyword evidence="1" id="KW-0175">Coiled coil</keyword>
<dbReference type="OrthoDB" id="418495at2759"/>
<keyword evidence="6" id="KW-1185">Reference proteome</keyword>
<feature type="region of interest" description="Disordered" evidence="2">
    <location>
        <begin position="216"/>
        <end position="241"/>
    </location>
</feature>
<protein>
    <submittedName>
        <fullName evidence="5">Putative electron transporter</fullName>
    </submittedName>
</protein>
<evidence type="ECO:0000259" key="4">
    <source>
        <dbReference type="Pfam" id="PF14389"/>
    </source>
</evidence>
<dbReference type="Pfam" id="PF04784">
    <property type="entry name" value="DUF547"/>
    <property type="match status" value="1"/>
</dbReference>
<reference evidence="5 6" key="1">
    <citation type="journal article" date="2019" name="Nat. Plants">
        <title>Stout camphor tree genome fills gaps in understanding of flowering plant genome evolution.</title>
        <authorList>
            <person name="Chaw S.M."/>
            <person name="Liu Y.C."/>
            <person name="Wu Y.W."/>
            <person name="Wang H.Y."/>
            <person name="Lin C.I."/>
            <person name="Wu C.S."/>
            <person name="Ke H.M."/>
            <person name="Chang L.Y."/>
            <person name="Hsu C.Y."/>
            <person name="Yang H.T."/>
            <person name="Sudianto E."/>
            <person name="Hsu M.H."/>
            <person name="Wu K.P."/>
            <person name="Wang L.N."/>
            <person name="Leebens-Mack J.H."/>
            <person name="Tsai I.J."/>
        </authorList>
    </citation>
    <scope>NUCLEOTIDE SEQUENCE [LARGE SCALE GENOMIC DNA]</scope>
    <source>
        <strain evidence="6">cv. Chaw 1501</strain>
        <tissue evidence="5">Young leaves</tissue>
    </source>
</reference>
<dbReference type="EMBL" id="QPKB01000011">
    <property type="protein sequence ID" value="RWR95805.1"/>
    <property type="molecule type" value="Genomic_DNA"/>
</dbReference>
<dbReference type="InterPro" id="IPR025757">
    <property type="entry name" value="MIP1_Leuzipper"/>
</dbReference>
<proteinExistence type="predicted"/>
<dbReference type="InterPro" id="IPR006869">
    <property type="entry name" value="DUF547"/>
</dbReference>
<comment type="caution">
    <text evidence="5">The sequence shown here is derived from an EMBL/GenBank/DDBJ whole genome shotgun (WGS) entry which is preliminary data.</text>
</comment>
<gene>
    <name evidence="5" type="ORF">CKAN_02516100</name>
</gene>
<dbReference type="PANTHER" id="PTHR23054">
    <property type="entry name" value="TERNARY COMPLEX FACTOR MIP1, LEUCINE-ZIPPER-RELATED"/>
    <property type="match status" value="1"/>
</dbReference>
<dbReference type="AlphaFoldDB" id="A0A443PYG0"/>
<evidence type="ECO:0000313" key="5">
    <source>
        <dbReference type="EMBL" id="RWR95805.1"/>
    </source>
</evidence>
<name>A0A443PYG0_9MAGN</name>
<evidence type="ECO:0000313" key="6">
    <source>
        <dbReference type="Proteomes" id="UP000283530"/>
    </source>
</evidence>
<evidence type="ECO:0000256" key="2">
    <source>
        <dbReference type="SAM" id="MobiDB-lite"/>
    </source>
</evidence>
<dbReference type="Pfam" id="PF14389">
    <property type="entry name" value="Lzipper-MIP1"/>
    <property type="match status" value="1"/>
</dbReference>
<dbReference type="Proteomes" id="UP000283530">
    <property type="component" value="Unassembled WGS sequence"/>
</dbReference>
<accession>A0A443PYG0</accession>